<proteinExistence type="predicted"/>
<name>A0ACC1K4G4_9FUNG</name>
<accession>A0ACC1K4G4</accession>
<comment type="caution">
    <text evidence="1">The sequence shown here is derived from an EMBL/GenBank/DDBJ whole genome shotgun (WGS) entry which is preliminary data.</text>
</comment>
<organism evidence="1 2">
    <name type="scientific">Coemansia linderi</name>
    <dbReference type="NCBI Taxonomy" id="2663919"/>
    <lineage>
        <taxon>Eukaryota</taxon>
        <taxon>Fungi</taxon>
        <taxon>Fungi incertae sedis</taxon>
        <taxon>Zoopagomycota</taxon>
        <taxon>Kickxellomycotina</taxon>
        <taxon>Kickxellomycetes</taxon>
        <taxon>Kickxellales</taxon>
        <taxon>Kickxellaceae</taxon>
        <taxon>Coemansia</taxon>
    </lineage>
</organism>
<protein>
    <submittedName>
        <fullName evidence="1">Cystathionine gamma-lyase cys3</fullName>
        <ecNumber evidence="1">4.4.1.1</ecNumber>
    </submittedName>
</protein>
<dbReference type="Proteomes" id="UP001140066">
    <property type="component" value="Unassembled WGS sequence"/>
</dbReference>
<keyword evidence="1" id="KW-0456">Lyase</keyword>
<gene>
    <name evidence="1" type="primary">CYS3</name>
    <name evidence="1" type="ORF">GGI18_004799</name>
</gene>
<sequence>MGVAVTSNDALASKLRFLQNAIGAVPSPFDCYQAQRGIKTLHLRMRQHALNAQRVAEYLEASSFVESVIYPGLKSHPQHELACRQMRGFGGMVSFRIRGDTHTADRFLQRTRLFTLAESLGGVESLAELPARMTHAGLAPEERNELGITGNLIRLSVGVEDIEDLITDIAQALESAVRENDDEIAI</sequence>
<dbReference type="EMBL" id="JANBUK010002373">
    <property type="protein sequence ID" value="KAJ2772919.1"/>
    <property type="molecule type" value="Genomic_DNA"/>
</dbReference>
<evidence type="ECO:0000313" key="2">
    <source>
        <dbReference type="Proteomes" id="UP001140066"/>
    </source>
</evidence>
<keyword evidence="2" id="KW-1185">Reference proteome</keyword>
<reference evidence="1" key="1">
    <citation type="submission" date="2022-07" db="EMBL/GenBank/DDBJ databases">
        <title>Phylogenomic reconstructions and comparative analyses of Kickxellomycotina fungi.</title>
        <authorList>
            <person name="Reynolds N.K."/>
            <person name="Stajich J.E."/>
            <person name="Barry K."/>
            <person name="Grigoriev I.V."/>
            <person name="Crous P."/>
            <person name="Smith M.E."/>
        </authorList>
    </citation>
    <scope>NUCLEOTIDE SEQUENCE</scope>
    <source>
        <strain evidence="1">BCRC 34191</strain>
    </source>
</reference>
<evidence type="ECO:0000313" key="1">
    <source>
        <dbReference type="EMBL" id="KAJ2772919.1"/>
    </source>
</evidence>
<dbReference type="EC" id="4.4.1.1" evidence="1"/>